<dbReference type="STRING" id="293826.Amet_0123"/>
<keyword evidence="1" id="KW-0732">Signal</keyword>
<accession>A6TJJ5</accession>
<dbReference type="RefSeq" id="WP_011971272.1">
    <property type="nucleotide sequence ID" value="NC_009633.1"/>
</dbReference>
<dbReference type="HOGENOM" id="CLU_1003397_0_0_9"/>
<proteinExistence type="predicted"/>
<keyword evidence="3" id="KW-1185">Reference proteome</keyword>
<gene>
    <name evidence="2" type="ordered locus">Amet_0123</name>
</gene>
<reference evidence="3" key="1">
    <citation type="journal article" date="2016" name="Genome Announc.">
        <title>Complete genome sequence of Alkaliphilus metalliredigens strain QYMF, an alkaliphilic and metal-reducing bacterium isolated from borax-contaminated leachate ponds.</title>
        <authorList>
            <person name="Hwang C."/>
            <person name="Copeland A."/>
            <person name="Lucas S."/>
            <person name="Lapidus A."/>
            <person name="Barry K."/>
            <person name="Detter J.C."/>
            <person name="Glavina Del Rio T."/>
            <person name="Hammon N."/>
            <person name="Israni S."/>
            <person name="Dalin E."/>
            <person name="Tice H."/>
            <person name="Pitluck S."/>
            <person name="Chertkov O."/>
            <person name="Brettin T."/>
            <person name="Bruce D."/>
            <person name="Han C."/>
            <person name="Schmutz J."/>
            <person name="Larimer F."/>
            <person name="Land M.L."/>
            <person name="Hauser L."/>
            <person name="Kyrpides N."/>
            <person name="Mikhailova N."/>
            <person name="Ye Q."/>
            <person name="Zhou J."/>
            <person name="Richardson P."/>
            <person name="Fields M.W."/>
        </authorList>
    </citation>
    <scope>NUCLEOTIDE SEQUENCE [LARGE SCALE GENOMIC DNA]</scope>
    <source>
        <strain evidence="3">QYMF</strain>
    </source>
</reference>
<evidence type="ECO:0000313" key="2">
    <source>
        <dbReference type="EMBL" id="ABR46363.1"/>
    </source>
</evidence>
<name>A6TJJ5_ALKMQ</name>
<feature type="chain" id="PRO_5002700557" evidence="1">
    <location>
        <begin position="26"/>
        <end position="277"/>
    </location>
</feature>
<evidence type="ECO:0000256" key="1">
    <source>
        <dbReference type="SAM" id="SignalP"/>
    </source>
</evidence>
<dbReference type="KEGG" id="amt:Amet_0123"/>
<organism evidence="2 3">
    <name type="scientific">Alkaliphilus metalliredigens (strain QYMF)</name>
    <dbReference type="NCBI Taxonomy" id="293826"/>
    <lineage>
        <taxon>Bacteria</taxon>
        <taxon>Bacillati</taxon>
        <taxon>Bacillota</taxon>
        <taxon>Clostridia</taxon>
        <taxon>Peptostreptococcales</taxon>
        <taxon>Natronincolaceae</taxon>
        <taxon>Alkaliphilus</taxon>
    </lineage>
</organism>
<protein>
    <submittedName>
        <fullName evidence="2">Uncharacterized protein</fullName>
    </submittedName>
</protein>
<sequence length="277" mass="31338">MKKTPVLIMMLVTLFSILTIGSVSAIQDSTKEISQDVVYDYNLLQEHYERSNNKALEYILENKTIEGINTFRTSEYDLYVQGVKNNEIHINGVTTDSIELVEVIDDIFIDSAYSTIYIYSDSSFIIESMKFIDTSNDKIIEATVADISVNSADSSYTYVVEDFDIPNRTPIRAEAWYTVNLGLVKFQLNTFIDVEDVSTVNVAYHNTNGSYSASPTLDLVEQSSRELNDNNLSNVCFTEGLYTLRGGFNSLSDSYIQKAIVLENSRLLVTSYLYFDQ</sequence>
<evidence type="ECO:0000313" key="3">
    <source>
        <dbReference type="Proteomes" id="UP000001572"/>
    </source>
</evidence>
<dbReference type="EMBL" id="CP000724">
    <property type="protein sequence ID" value="ABR46363.1"/>
    <property type="molecule type" value="Genomic_DNA"/>
</dbReference>
<dbReference type="AlphaFoldDB" id="A6TJJ5"/>
<feature type="signal peptide" evidence="1">
    <location>
        <begin position="1"/>
        <end position="25"/>
    </location>
</feature>
<dbReference type="Proteomes" id="UP000001572">
    <property type="component" value="Chromosome"/>
</dbReference>